<reference evidence="2" key="1">
    <citation type="submission" date="2016-11" db="EMBL/GenBank/DDBJ databases">
        <title>The genome sequence of Colletotrichum cuscutae.</title>
        <authorList>
            <person name="Baroncelli R."/>
        </authorList>
    </citation>
    <scope>NUCLEOTIDE SEQUENCE</scope>
    <source>
        <strain evidence="2">IMI 304802</strain>
    </source>
</reference>
<evidence type="ECO:0000313" key="3">
    <source>
        <dbReference type="Proteomes" id="UP001239213"/>
    </source>
</evidence>
<dbReference type="EMBL" id="MPDP01000140">
    <property type="protein sequence ID" value="KAK1476677.1"/>
    <property type="molecule type" value="Genomic_DNA"/>
</dbReference>
<feature type="region of interest" description="Disordered" evidence="1">
    <location>
        <begin position="1"/>
        <end position="62"/>
    </location>
</feature>
<sequence>MLAPVCVSSRTKTVTTKAPRDPPPTAAVTTSSLDLSTMPPSTAPTDKRPPPSSMLAAGTGSPALSDLATPRLSNRILAGMCSPWTWRFCSN</sequence>
<comment type="caution">
    <text evidence="2">The sequence shown here is derived from an EMBL/GenBank/DDBJ whole genome shotgun (WGS) entry which is preliminary data.</text>
</comment>
<keyword evidence="3" id="KW-1185">Reference proteome</keyword>
<accession>A0AAI9VE37</accession>
<evidence type="ECO:0000313" key="2">
    <source>
        <dbReference type="EMBL" id="KAK1476677.1"/>
    </source>
</evidence>
<protein>
    <submittedName>
        <fullName evidence="2">Uncharacterized protein</fullName>
    </submittedName>
</protein>
<gene>
    <name evidence="2" type="ORF">CCUS01_16760</name>
</gene>
<name>A0AAI9VE37_9PEZI</name>
<dbReference type="AlphaFoldDB" id="A0AAI9VE37"/>
<evidence type="ECO:0000256" key="1">
    <source>
        <dbReference type="SAM" id="MobiDB-lite"/>
    </source>
</evidence>
<feature type="compositionally biased region" description="Polar residues" evidence="1">
    <location>
        <begin position="27"/>
        <end position="44"/>
    </location>
</feature>
<dbReference type="Proteomes" id="UP001239213">
    <property type="component" value="Unassembled WGS sequence"/>
</dbReference>
<organism evidence="2 3">
    <name type="scientific">Colletotrichum cuscutae</name>
    <dbReference type="NCBI Taxonomy" id="1209917"/>
    <lineage>
        <taxon>Eukaryota</taxon>
        <taxon>Fungi</taxon>
        <taxon>Dikarya</taxon>
        <taxon>Ascomycota</taxon>
        <taxon>Pezizomycotina</taxon>
        <taxon>Sordariomycetes</taxon>
        <taxon>Hypocreomycetidae</taxon>
        <taxon>Glomerellales</taxon>
        <taxon>Glomerellaceae</taxon>
        <taxon>Colletotrichum</taxon>
        <taxon>Colletotrichum acutatum species complex</taxon>
    </lineage>
</organism>
<proteinExistence type="predicted"/>